<dbReference type="OrthoDB" id="9802969at2"/>
<dbReference type="FunFam" id="3.40.50.720:FF:000010">
    <property type="entry name" value="Malate dehydrogenase"/>
    <property type="match status" value="1"/>
</dbReference>
<evidence type="ECO:0000256" key="4">
    <source>
        <dbReference type="ARBA" id="ARBA00023002"/>
    </source>
</evidence>
<evidence type="ECO:0000256" key="2">
    <source>
        <dbReference type="ARBA" id="ARBA00012995"/>
    </source>
</evidence>
<evidence type="ECO:0000313" key="16">
    <source>
        <dbReference type="Proteomes" id="UP000462152"/>
    </source>
</evidence>
<protein>
    <recommendedName>
        <fullName evidence="3 7">Malate dehydrogenase</fullName>
        <ecNumber evidence="2 7">1.1.1.37</ecNumber>
    </recommendedName>
</protein>
<dbReference type="InterPro" id="IPR001557">
    <property type="entry name" value="L-lactate/malate_DH"/>
</dbReference>
<dbReference type="CDD" id="cd01338">
    <property type="entry name" value="MDH_chloroplast-like"/>
    <property type="match status" value="1"/>
</dbReference>
<dbReference type="Gene3D" id="3.40.50.720">
    <property type="entry name" value="NAD(P)-binding Rossmann-like Domain"/>
    <property type="match status" value="1"/>
</dbReference>
<evidence type="ECO:0000256" key="6">
    <source>
        <dbReference type="ARBA" id="ARBA00048313"/>
    </source>
</evidence>
<dbReference type="PANTHER" id="PTHR23382">
    <property type="entry name" value="MALATE DEHYDROGENASE"/>
    <property type="match status" value="1"/>
</dbReference>
<evidence type="ECO:0000313" key="15">
    <source>
        <dbReference type="EMBL" id="MUN54679.1"/>
    </source>
</evidence>
<feature type="binding site" evidence="7 9">
    <location>
        <position position="138"/>
    </location>
    <ligand>
        <name>substrate</name>
    </ligand>
</feature>
<evidence type="ECO:0000259" key="13">
    <source>
        <dbReference type="Pfam" id="PF00056"/>
    </source>
</evidence>
<dbReference type="Gene3D" id="3.90.110.10">
    <property type="entry name" value="Lactate dehydrogenase/glycoside hydrolase, family 4, C-terminal"/>
    <property type="match status" value="1"/>
</dbReference>
<feature type="binding site" evidence="7">
    <location>
        <position position="119"/>
    </location>
    <ligand>
        <name>NAD(+)</name>
        <dbReference type="ChEBI" id="CHEBI:57540"/>
    </ligand>
</feature>
<evidence type="ECO:0000259" key="14">
    <source>
        <dbReference type="Pfam" id="PF02866"/>
    </source>
</evidence>
<organism evidence="15 16">
    <name type="scientific">Rothia koreensis</name>
    <dbReference type="NCBI Taxonomy" id="592378"/>
    <lineage>
        <taxon>Bacteria</taxon>
        <taxon>Bacillati</taxon>
        <taxon>Actinomycetota</taxon>
        <taxon>Actinomycetes</taxon>
        <taxon>Micrococcales</taxon>
        <taxon>Micrococcaceae</taxon>
        <taxon>Rothia</taxon>
    </lineage>
</organism>
<dbReference type="Pfam" id="PF02866">
    <property type="entry name" value="Ldh_1_C"/>
    <property type="match status" value="1"/>
</dbReference>
<evidence type="ECO:0000256" key="10">
    <source>
        <dbReference type="PIRSR" id="PIRSR000102-3"/>
    </source>
</evidence>
<feature type="binding site" evidence="7 9">
    <location>
        <position position="99"/>
    </location>
    <ligand>
        <name>substrate</name>
    </ligand>
</feature>
<feature type="binding site" evidence="7 10">
    <location>
        <position position="112"/>
    </location>
    <ligand>
        <name>NAD(+)</name>
        <dbReference type="ChEBI" id="CHEBI:57540"/>
    </ligand>
</feature>
<dbReference type="AlphaFoldDB" id="A0A7K1LHL5"/>
<dbReference type="HAMAP" id="MF_01517">
    <property type="entry name" value="Malate_dehydrog_2"/>
    <property type="match status" value="1"/>
</dbReference>
<comment type="similarity">
    <text evidence="1 7">Belongs to the LDH/MDH superfamily. MDH type 2 family.</text>
</comment>
<feature type="binding site" evidence="7 10">
    <location>
        <begin position="136"/>
        <end position="138"/>
    </location>
    <ligand>
        <name>NAD(+)</name>
        <dbReference type="ChEBI" id="CHEBI:57540"/>
    </ligand>
</feature>
<dbReference type="EC" id="1.1.1.37" evidence="2 7"/>
<dbReference type="GO" id="GO:0006099">
    <property type="term" value="P:tricarboxylic acid cycle"/>
    <property type="evidence" value="ECO:0007669"/>
    <property type="project" value="UniProtKB-UniRule"/>
</dbReference>
<dbReference type="InterPro" id="IPR001236">
    <property type="entry name" value="Lactate/malate_DH_N"/>
</dbReference>
<feature type="coiled-coil region" evidence="12">
    <location>
        <begin position="309"/>
        <end position="336"/>
    </location>
</feature>
<feature type="active site" description="Proton acceptor" evidence="7 8">
    <location>
        <position position="194"/>
    </location>
</feature>
<accession>A0A7K1LHL5</accession>
<feature type="binding site" evidence="7 9">
    <location>
        <position position="105"/>
    </location>
    <ligand>
        <name>substrate</name>
    </ligand>
</feature>
<comment type="caution">
    <text evidence="15">The sequence shown here is derived from an EMBL/GenBank/DDBJ whole genome shotgun (WGS) entry which is preliminary data.</text>
</comment>
<keyword evidence="7 11" id="KW-0816">Tricarboxylic acid cycle</keyword>
<dbReference type="PIRSF" id="PIRSF000102">
    <property type="entry name" value="Lac_mal_DH"/>
    <property type="match status" value="1"/>
</dbReference>
<dbReference type="FunFam" id="3.90.110.10:FF:000002">
    <property type="entry name" value="Malate dehydrogenase"/>
    <property type="match status" value="1"/>
</dbReference>
<evidence type="ECO:0000256" key="9">
    <source>
        <dbReference type="PIRSR" id="PIRSR000102-2"/>
    </source>
</evidence>
<comment type="catalytic activity">
    <reaction evidence="6 7 11">
        <text>(S)-malate + NAD(+) = oxaloacetate + NADH + H(+)</text>
        <dbReference type="Rhea" id="RHEA:21432"/>
        <dbReference type="ChEBI" id="CHEBI:15378"/>
        <dbReference type="ChEBI" id="CHEBI:15589"/>
        <dbReference type="ChEBI" id="CHEBI:16452"/>
        <dbReference type="ChEBI" id="CHEBI:57540"/>
        <dbReference type="ChEBI" id="CHEBI:57945"/>
        <dbReference type="EC" id="1.1.1.37"/>
    </reaction>
</comment>
<dbReference type="NCBIfam" id="TIGR01759">
    <property type="entry name" value="MalateDH-SF1"/>
    <property type="match status" value="1"/>
</dbReference>
<dbReference type="InterPro" id="IPR015955">
    <property type="entry name" value="Lactate_DH/Glyco_Ohase_4_C"/>
</dbReference>
<sequence length="345" mass="36406">MSTSADTLLPPVTVTVTGAAGQIGYASLFRIANGDMLGKNQPVRLRLLEIPQARQAAEGTAMELADGAFPLLESVDVFDDAAQAFDGTGFGLLIGSKPRQKGMERGDLLEANAGIFSVQGAALNEAAADDVRIVVVGNPANTNALIASSHAPDIPSERFTAMTRLDHNRALAQIAHATGSPVGDVERMTIWGNHSATQVPDLDQVTIAGRPVRDVLSERGLGEEWVRTSFIPTVAQRGAEIIAVRGGSSVASAAHAALDHVHDWVLGTPDGDWTSMAVVSDGSYGVDEGLISSFPVTCRSGEYEINHGVDLSEDARRRLESSVSELREERDTIRAKGLLGPKAGH</sequence>
<evidence type="ECO:0000256" key="12">
    <source>
        <dbReference type="SAM" id="Coils"/>
    </source>
</evidence>
<dbReference type="RefSeq" id="WP_129315817.1">
    <property type="nucleotide sequence ID" value="NZ_NOIQ01000012.1"/>
</dbReference>
<dbReference type="Pfam" id="PF00056">
    <property type="entry name" value="Ldh_1_N"/>
    <property type="match status" value="1"/>
</dbReference>
<gene>
    <name evidence="7" type="primary">mdh</name>
    <name evidence="15" type="ORF">GMA10_05540</name>
</gene>
<name>A0A7K1LHL5_9MICC</name>
<feature type="domain" description="Lactate/malate dehydrogenase C-terminal" evidence="14">
    <location>
        <begin position="163"/>
        <end position="333"/>
    </location>
</feature>
<dbReference type="NCBIfam" id="NF003916">
    <property type="entry name" value="PRK05442.1"/>
    <property type="match status" value="1"/>
</dbReference>
<dbReference type="SUPFAM" id="SSF56327">
    <property type="entry name" value="LDH C-terminal domain-like"/>
    <property type="match status" value="1"/>
</dbReference>
<keyword evidence="12" id="KW-0175">Coiled coil</keyword>
<dbReference type="GO" id="GO:0006108">
    <property type="term" value="P:malate metabolic process"/>
    <property type="evidence" value="ECO:0007669"/>
    <property type="project" value="InterPro"/>
</dbReference>
<dbReference type="GO" id="GO:0030060">
    <property type="term" value="F:L-malate dehydrogenase (NAD+) activity"/>
    <property type="evidence" value="ECO:0007669"/>
    <property type="project" value="UniProtKB-UniRule"/>
</dbReference>
<evidence type="ECO:0000256" key="11">
    <source>
        <dbReference type="RuleBase" id="RU000422"/>
    </source>
</evidence>
<dbReference type="InterPro" id="IPR036291">
    <property type="entry name" value="NAD(P)-bd_dom_sf"/>
</dbReference>
<comment type="function">
    <text evidence="7">Catalyzes the reversible oxidation of malate to oxaloacetate.</text>
</comment>
<proteinExistence type="inferred from homology"/>
<keyword evidence="4 7" id="KW-0560">Oxidoreductase</keyword>
<feature type="binding site" evidence="7 10">
    <location>
        <begin position="18"/>
        <end position="24"/>
    </location>
    <ligand>
        <name>NAD(+)</name>
        <dbReference type="ChEBI" id="CHEBI:57540"/>
    </ligand>
</feature>
<dbReference type="InterPro" id="IPR001252">
    <property type="entry name" value="Malate_DH_AS"/>
</dbReference>
<evidence type="ECO:0000256" key="7">
    <source>
        <dbReference type="HAMAP-Rule" id="MF_01517"/>
    </source>
</evidence>
<dbReference type="InterPro" id="IPR022383">
    <property type="entry name" value="Lactate/malate_DH_C"/>
</dbReference>
<dbReference type="SUPFAM" id="SSF51735">
    <property type="entry name" value="NAD(P)-binding Rossmann-fold domains"/>
    <property type="match status" value="1"/>
</dbReference>
<evidence type="ECO:0000256" key="3">
    <source>
        <dbReference type="ARBA" id="ARBA00020382"/>
    </source>
</evidence>
<dbReference type="PROSITE" id="PS00068">
    <property type="entry name" value="MDH"/>
    <property type="match status" value="1"/>
</dbReference>
<keyword evidence="5 7" id="KW-0520">NAD</keyword>
<evidence type="ECO:0000256" key="5">
    <source>
        <dbReference type="ARBA" id="ARBA00023027"/>
    </source>
</evidence>
<dbReference type="InterPro" id="IPR010945">
    <property type="entry name" value="Malate_DH_type2"/>
</dbReference>
<reference evidence="15 16" key="1">
    <citation type="submission" date="2019-12" db="EMBL/GenBank/DDBJ databases">
        <authorList>
            <person name="Li J."/>
            <person name="Shi Y."/>
            <person name="Xu G."/>
            <person name="Xiao D."/>
            <person name="Ran X."/>
        </authorList>
    </citation>
    <scope>NUCLEOTIDE SEQUENCE [LARGE SCALE GENOMIC DNA]</scope>
    <source>
        <strain evidence="15 16">JCM 15915</strain>
    </source>
</reference>
<evidence type="ECO:0000256" key="8">
    <source>
        <dbReference type="PIRSR" id="PIRSR000102-1"/>
    </source>
</evidence>
<evidence type="ECO:0000256" key="1">
    <source>
        <dbReference type="ARBA" id="ARBA00009613"/>
    </source>
</evidence>
<dbReference type="EMBL" id="WOGT01000002">
    <property type="protein sequence ID" value="MUN54679.1"/>
    <property type="molecule type" value="Genomic_DNA"/>
</dbReference>
<keyword evidence="16" id="KW-1185">Reference proteome</keyword>
<dbReference type="Proteomes" id="UP000462152">
    <property type="component" value="Unassembled WGS sequence"/>
</dbReference>
<feature type="binding site" evidence="7 9">
    <location>
        <position position="169"/>
    </location>
    <ligand>
        <name>substrate</name>
    </ligand>
</feature>
<feature type="domain" description="Lactate/malate dehydrogenase N-terminal" evidence="13">
    <location>
        <begin position="13"/>
        <end position="155"/>
    </location>
</feature>